<keyword evidence="2 5" id="KW-0805">Transcription regulation</keyword>
<keyword evidence="10" id="KW-1185">Reference proteome</keyword>
<dbReference type="NCBIfam" id="TIGR00331">
    <property type="entry name" value="hrcA"/>
    <property type="match status" value="1"/>
</dbReference>
<dbReference type="PIRSF" id="PIRSF005485">
    <property type="entry name" value="HrcA"/>
    <property type="match status" value="1"/>
</dbReference>
<dbReference type="InterPro" id="IPR021153">
    <property type="entry name" value="HrcA_C"/>
</dbReference>
<evidence type="ECO:0000256" key="2">
    <source>
        <dbReference type="ARBA" id="ARBA00023015"/>
    </source>
</evidence>
<gene>
    <name evidence="5" type="primary">hrcA</name>
    <name evidence="9" type="ORF">J2T55_001729</name>
</gene>
<dbReference type="Gene3D" id="1.10.10.10">
    <property type="entry name" value="Winged helix-like DNA-binding domain superfamily/Winged helix DNA-binding domain"/>
    <property type="match status" value="1"/>
</dbReference>
<dbReference type="HAMAP" id="MF_00081">
    <property type="entry name" value="HrcA"/>
    <property type="match status" value="1"/>
</dbReference>
<dbReference type="InterPro" id="IPR036388">
    <property type="entry name" value="WH-like_DNA-bd_sf"/>
</dbReference>
<dbReference type="SUPFAM" id="SSF46785">
    <property type="entry name" value="Winged helix' DNA-binding domain"/>
    <property type="match status" value="1"/>
</dbReference>
<evidence type="ECO:0000313" key="10">
    <source>
        <dbReference type="Proteomes" id="UP001204445"/>
    </source>
</evidence>
<name>A0AAE3L4D9_9GAMM</name>
<evidence type="ECO:0000256" key="5">
    <source>
        <dbReference type="HAMAP-Rule" id="MF_00081"/>
    </source>
</evidence>
<dbReference type="PANTHER" id="PTHR34824">
    <property type="entry name" value="HEAT-INDUCIBLE TRANSCRIPTION REPRESSOR HRCA"/>
    <property type="match status" value="1"/>
</dbReference>
<evidence type="ECO:0000313" key="9">
    <source>
        <dbReference type="EMBL" id="MCS3903698.1"/>
    </source>
</evidence>
<evidence type="ECO:0000256" key="3">
    <source>
        <dbReference type="ARBA" id="ARBA00023016"/>
    </source>
</evidence>
<evidence type="ECO:0000256" key="6">
    <source>
        <dbReference type="SAM" id="Coils"/>
    </source>
</evidence>
<dbReference type="EMBL" id="JANUCT010000011">
    <property type="protein sequence ID" value="MCS3903698.1"/>
    <property type="molecule type" value="Genomic_DNA"/>
</dbReference>
<dbReference type="Proteomes" id="UP001204445">
    <property type="component" value="Unassembled WGS sequence"/>
</dbReference>
<dbReference type="InterPro" id="IPR002571">
    <property type="entry name" value="HrcA"/>
</dbReference>
<accession>A0AAE3L4D9</accession>
<dbReference type="RefSeq" id="WP_259055645.1">
    <property type="nucleotide sequence ID" value="NZ_JANUCT010000011.1"/>
</dbReference>
<dbReference type="PANTHER" id="PTHR34824:SF1">
    <property type="entry name" value="HEAT-INDUCIBLE TRANSCRIPTION REPRESSOR HRCA"/>
    <property type="match status" value="1"/>
</dbReference>
<comment type="caution">
    <text evidence="9">The sequence shown here is derived from an EMBL/GenBank/DDBJ whole genome shotgun (WGS) entry which is preliminary data.</text>
</comment>
<dbReference type="GO" id="GO:0045892">
    <property type="term" value="P:negative regulation of DNA-templated transcription"/>
    <property type="evidence" value="ECO:0007669"/>
    <property type="project" value="UniProtKB-UniRule"/>
</dbReference>
<feature type="domain" description="Winged helix-turn-helix transcription repressor HrcA DNA-binding" evidence="8">
    <location>
        <begin position="10"/>
        <end position="81"/>
    </location>
</feature>
<keyword evidence="1 5" id="KW-0678">Repressor</keyword>
<evidence type="ECO:0000256" key="1">
    <source>
        <dbReference type="ARBA" id="ARBA00022491"/>
    </source>
</evidence>
<dbReference type="InterPro" id="IPR005104">
    <property type="entry name" value="WHTH_HrcA_DNA-bd"/>
</dbReference>
<comment type="similarity">
    <text evidence="5">Belongs to the HrcA family.</text>
</comment>
<dbReference type="Pfam" id="PF03444">
    <property type="entry name" value="WHD_HrcA"/>
    <property type="match status" value="1"/>
</dbReference>
<proteinExistence type="inferred from homology"/>
<evidence type="ECO:0000259" key="8">
    <source>
        <dbReference type="Pfam" id="PF03444"/>
    </source>
</evidence>
<sequence length="350" mass="38950">MPKSKTHKELSERSVHLFKALVEHYINQGQPVGSRTLARETDLDLSPATIRNVMADLEDMGLITSPHTSSGRIPTAKGYRFFVDSLMRIDKLDSAEMKRIASELDPGADIKSLLERTSSMLSEITHLAGIVMLPRTEHKSLQHVEFVKLSDNRVLVILVMSDREVQNRIIQTAKPYSTAELQRASNYVNSHFIGKDLNNVREDILRELQKAKDDVNHVMQTAIEMAGSAIIKGDGHGDYLMAGQTNLMEVAELCDVDKLKRLFEIFSQKRDILHLLDQAIHARGLQIFIGEESGYEVLDACSVVTSPYEADGEILGVLGVIGPTRMPYERVIPIVDVTAKMLGTALNSDS</sequence>
<organism evidence="9 10">
    <name type="scientific">Methylohalomonas lacus</name>
    <dbReference type="NCBI Taxonomy" id="398773"/>
    <lineage>
        <taxon>Bacteria</taxon>
        <taxon>Pseudomonadati</taxon>
        <taxon>Pseudomonadota</taxon>
        <taxon>Gammaproteobacteria</taxon>
        <taxon>Methylohalomonadales</taxon>
        <taxon>Methylohalomonadaceae</taxon>
        <taxon>Methylohalomonas</taxon>
    </lineage>
</organism>
<keyword evidence="3 5" id="KW-0346">Stress response</keyword>
<evidence type="ECO:0000259" key="7">
    <source>
        <dbReference type="Pfam" id="PF01628"/>
    </source>
</evidence>
<dbReference type="InterPro" id="IPR029016">
    <property type="entry name" value="GAF-like_dom_sf"/>
</dbReference>
<dbReference type="AlphaFoldDB" id="A0AAE3L4D9"/>
<protein>
    <recommendedName>
        <fullName evidence="5">Heat-inducible transcription repressor HrcA</fullName>
    </recommendedName>
</protein>
<feature type="coiled-coil region" evidence="6">
    <location>
        <begin position="194"/>
        <end position="221"/>
    </location>
</feature>
<feature type="domain" description="Heat-inducible transcription repressor HrcA C-terminal" evidence="7">
    <location>
        <begin position="112"/>
        <end position="332"/>
    </location>
</feature>
<evidence type="ECO:0000256" key="4">
    <source>
        <dbReference type="ARBA" id="ARBA00023163"/>
    </source>
</evidence>
<comment type="function">
    <text evidence="5">Negative regulator of class I heat shock genes (grpE-dnaK-dnaJ and groELS operons). Prevents heat-shock induction of these operons.</text>
</comment>
<dbReference type="SUPFAM" id="SSF55781">
    <property type="entry name" value="GAF domain-like"/>
    <property type="match status" value="1"/>
</dbReference>
<dbReference type="Gene3D" id="3.30.450.40">
    <property type="match status" value="1"/>
</dbReference>
<reference evidence="9" key="1">
    <citation type="submission" date="2022-08" db="EMBL/GenBank/DDBJ databases">
        <title>Genomic Encyclopedia of Type Strains, Phase III (KMG-III): the genomes of soil and plant-associated and newly described type strains.</title>
        <authorList>
            <person name="Whitman W."/>
        </authorList>
    </citation>
    <scope>NUCLEOTIDE SEQUENCE</scope>
    <source>
        <strain evidence="9">HMT 1</strain>
    </source>
</reference>
<dbReference type="InterPro" id="IPR023120">
    <property type="entry name" value="WHTH_transcript_rep_HrcA_IDD"/>
</dbReference>
<dbReference type="GO" id="GO:0003677">
    <property type="term" value="F:DNA binding"/>
    <property type="evidence" value="ECO:0007669"/>
    <property type="project" value="InterPro"/>
</dbReference>
<keyword evidence="4 5" id="KW-0804">Transcription</keyword>
<dbReference type="Gene3D" id="3.30.390.60">
    <property type="entry name" value="Heat-inducible transcription repressor hrca homolog, domain 3"/>
    <property type="match status" value="1"/>
</dbReference>
<keyword evidence="6" id="KW-0175">Coiled coil</keyword>
<dbReference type="InterPro" id="IPR036390">
    <property type="entry name" value="WH_DNA-bd_sf"/>
</dbReference>
<dbReference type="Pfam" id="PF01628">
    <property type="entry name" value="HrcA"/>
    <property type="match status" value="1"/>
</dbReference>